<name>A0AA40B1M2_9PEZI</name>
<dbReference type="EMBL" id="JAUKUA010000002">
    <property type="protein sequence ID" value="KAK0725971.1"/>
    <property type="molecule type" value="Genomic_DNA"/>
</dbReference>
<protein>
    <submittedName>
        <fullName evidence="2">Uncharacterized protein</fullName>
    </submittedName>
</protein>
<comment type="caution">
    <text evidence="2">The sequence shown here is derived from an EMBL/GenBank/DDBJ whole genome shotgun (WGS) entry which is preliminary data.</text>
</comment>
<evidence type="ECO:0000256" key="1">
    <source>
        <dbReference type="SAM" id="MobiDB-lite"/>
    </source>
</evidence>
<dbReference type="Proteomes" id="UP001172102">
    <property type="component" value="Unassembled WGS sequence"/>
</dbReference>
<evidence type="ECO:0000313" key="2">
    <source>
        <dbReference type="EMBL" id="KAK0725971.1"/>
    </source>
</evidence>
<evidence type="ECO:0000313" key="3">
    <source>
        <dbReference type="Proteomes" id="UP001172102"/>
    </source>
</evidence>
<feature type="region of interest" description="Disordered" evidence="1">
    <location>
        <begin position="120"/>
        <end position="158"/>
    </location>
</feature>
<gene>
    <name evidence="2" type="ORF">B0H67DRAFT_144220</name>
</gene>
<keyword evidence="3" id="KW-1185">Reference proteome</keyword>
<proteinExistence type="predicted"/>
<sequence length="196" mass="20946">MKQLLRPISAAMRCRDACCYDARSHHSISDPAAAAPAYLRLPSHPSNWESLVQPPIVALITFLPGKACKGTRRMQIEPPIWLCYRGDEMLTQQSDVNDCLFVPCSAVNLGAVPAGLRPEGLRPLPGNKPAAHRSSPLSSSTARQPARAPAGSIPPLPFGGIPDCVHRSLDSTRSSCQCGRAGWESKDRPFGAPSGA</sequence>
<dbReference type="AlphaFoldDB" id="A0AA40B1M2"/>
<organism evidence="2 3">
    <name type="scientific">Lasiosphaeris hirsuta</name>
    <dbReference type="NCBI Taxonomy" id="260670"/>
    <lineage>
        <taxon>Eukaryota</taxon>
        <taxon>Fungi</taxon>
        <taxon>Dikarya</taxon>
        <taxon>Ascomycota</taxon>
        <taxon>Pezizomycotina</taxon>
        <taxon>Sordariomycetes</taxon>
        <taxon>Sordariomycetidae</taxon>
        <taxon>Sordariales</taxon>
        <taxon>Lasiosphaeriaceae</taxon>
        <taxon>Lasiosphaeris</taxon>
    </lineage>
</organism>
<reference evidence="2" key="1">
    <citation type="submission" date="2023-06" db="EMBL/GenBank/DDBJ databases">
        <title>Genome-scale phylogeny and comparative genomics of the fungal order Sordariales.</title>
        <authorList>
            <consortium name="Lawrence Berkeley National Laboratory"/>
            <person name="Hensen N."/>
            <person name="Bonometti L."/>
            <person name="Westerberg I."/>
            <person name="Brannstrom I.O."/>
            <person name="Guillou S."/>
            <person name="Cros-Aarteil S."/>
            <person name="Calhoun S."/>
            <person name="Haridas S."/>
            <person name="Kuo A."/>
            <person name="Mondo S."/>
            <person name="Pangilinan J."/>
            <person name="Riley R."/>
            <person name="Labutti K."/>
            <person name="Andreopoulos B."/>
            <person name="Lipzen A."/>
            <person name="Chen C."/>
            <person name="Yanf M."/>
            <person name="Daum C."/>
            <person name="Ng V."/>
            <person name="Clum A."/>
            <person name="Steindorff A."/>
            <person name="Ohm R."/>
            <person name="Martin F."/>
            <person name="Silar P."/>
            <person name="Natvig D."/>
            <person name="Lalanne C."/>
            <person name="Gautier V."/>
            <person name="Ament-Velasquez S.L."/>
            <person name="Kruys A."/>
            <person name="Hutchinson M.I."/>
            <person name="Powell A.J."/>
            <person name="Barry K."/>
            <person name="Miller A.N."/>
            <person name="Grigoriev I.V."/>
            <person name="Debuchy R."/>
            <person name="Gladieux P."/>
            <person name="Thoren M.H."/>
            <person name="Johannesson H."/>
        </authorList>
    </citation>
    <scope>NUCLEOTIDE SEQUENCE</scope>
    <source>
        <strain evidence="2">SMH4607-1</strain>
    </source>
</reference>
<feature type="region of interest" description="Disordered" evidence="1">
    <location>
        <begin position="170"/>
        <end position="196"/>
    </location>
</feature>
<accession>A0AA40B1M2</accession>